<dbReference type="GO" id="GO:0008168">
    <property type="term" value="F:methyltransferase activity"/>
    <property type="evidence" value="ECO:0007669"/>
    <property type="project" value="UniProtKB-KW"/>
</dbReference>
<dbReference type="AlphaFoldDB" id="A0AA42CHQ6"/>
<comment type="caution">
    <text evidence="1">The sequence shown here is derived from an EMBL/GenBank/DDBJ whole genome shotgun (WGS) entry which is preliminary data.</text>
</comment>
<dbReference type="RefSeq" id="WP_264713820.1">
    <property type="nucleotide sequence ID" value="NZ_JAPDNT010000006.1"/>
</dbReference>
<dbReference type="SUPFAM" id="SSF53335">
    <property type="entry name" value="S-adenosyl-L-methionine-dependent methyltransferases"/>
    <property type="match status" value="1"/>
</dbReference>
<evidence type="ECO:0000313" key="2">
    <source>
        <dbReference type="Proteomes" id="UP001165679"/>
    </source>
</evidence>
<dbReference type="EMBL" id="JAPDNT010000006">
    <property type="protein sequence ID" value="MCW3475130.1"/>
    <property type="molecule type" value="Genomic_DNA"/>
</dbReference>
<gene>
    <name evidence="1" type="ORF">OL599_11160</name>
</gene>
<sequence length="290" mass="30342">MTETFDGDWLALRAPFDAMARSAALAQRLSAMLPARPRLLDLGAGTGSLFRWLAPIIGRAQAWTFADADADLLARAFADTAAWAEANGFTVTAAGVAGSRALLIDTPSGAWRVDAVIADLAGAPETMPLAHTDAVVCSALLDLVSAAWIGRFVAALRTPLLACLSVDGRDAFRPAHKLDRVVSSGFRRDQGRDKGFGPALGPRAPAVLHEALAAHGFAVSSAASDWCIPPTAAAMLSALVDGHARVAAAHLPGRRSDIAAWEQVRLRQAAMARLAIRIGHRDILALPPAG</sequence>
<keyword evidence="2" id="KW-1185">Reference proteome</keyword>
<dbReference type="Gene3D" id="3.40.50.150">
    <property type="entry name" value="Vaccinia Virus protein VP39"/>
    <property type="match status" value="1"/>
</dbReference>
<dbReference type="InterPro" id="IPR029063">
    <property type="entry name" value="SAM-dependent_MTases_sf"/>
</dbReference>
<organism evidence="1 2">
    <name type="scientific">Limobrevibacterium gyesilva</name>
    <dbReference type="NCBI Taxonomy" id="2991712"/>
    <lineage>
        <taxon>Bacteria</taxon>
        <taxon>Pseudomonadati</taxon>
        <taxon>Pseudomonadota</taxon>
        <taxon>Alphaproteobacteria</taxon>
        <taxon>Acetobacterales</taxon>
        <taxon>Acetobacteraceae</taxon>
        <taxon>Limobrevibacterium</taxon>
    </lineage>
</organism>
<reference evidence="1" key="2">
    <citation type="submission" date="2022-10" db="EMBL/GenBank/DDBJ databases">
        <authorList>
            <person name="Trinh H.N."/>
        </authorList>
    </citation>
    <scope>NUCLEOTIDE SEQUENCE</scope>
    <source>
        <strain evidence="1">RN2-1</strain>
    </source>
</reference>
<proteinExistence type="predicted"/>
<dbReference type="GO" id="GO:0032259">
    <property type="term" value="P:methylation"/>
    <property type="evidence" value="ECO:0007669"/>
    <property type="project" value="UniProtKB-KW"/>
</dbReference>
<reference evidence="1" key="1">
    <citation type="submission" date="2022-09" db="EMBL/GenBank/DDBJ databases">
        <title>Rhodovastum sp. nov. RN2-1 isolated from soil in Seongnam, South Korea.</title>
        <authorList>
            <person name="Le N.T."/>
        </authorList>
    </citation>
    <scope>NUCLEOTIDE SEQUENCE</scope>
    <source>
        <strain evidence="1">RN2-1</strain>
    </source>
</reference>
<dbReference type="Proteomes" id="UP001165679">
    <property type="component" value="Unassembled WGS sequence"/>
</dbReference>
<evidence type="ECO:0000313" key="1">
    <source>
        <dbReference type="EMBL" id="MCW3475130.1"/>
    </source>
</evidence>
<name>A0AA42CHQ6_9PROT</name>
<keyword evidence="1" id="KW-0489">Methyltransferase</keyword>
<protein>
    <submittedName>
        <fullName evidence="1">Class I SAM-dependent methyltransferase</fullName>
    </submittedName>
</protein>
<keyword evidence="1" id="KW-0808">Transferase</keyword>
<accession>A0AA42CHQ6</accession>